<dbReference type="Proteomes" id="UP000703661">
    <property type="component" value="Unassembled WGS sequence"/>
</dbReference>
<evidence type="ECO:0000313" key="3">
    <source>
        <dbReference type="Proteomes" id="UP000703661"/>
    </source>
</evidence>
<dbReference type="InterPro" id="IPR035992">
    <property type="entry name" value="Ricin_B-like_lectins"/>
</dbReference>
<evidence type="ECO:0000259" key="1">
    <source>
        <dbReference type="Pfam" id="PF14200"/>
    </source>
</evidence>
<dbReference type="EMBL" id="JAAAID010002946">
    <property type="protein sequence ID" value="KAG0002436.1"/>
    <property type="molecule type" value="Genomic_DNA"/>
</dbReference>
<proteinExistence type="predicted"/>
<dbReference type="AlphaFoldDB" id="A0A9P6SU08"/>
<feature type="domain" description="Ricin B lectin" evidence="1">
    <location>
        <begin position="43"/>
        <end position="108"/>
    </location>
</feature>
<name>A0A9P6SU08_9FUNG</name>
<dbReference type="Pfam" id="PF14200">
    <property type="entry name" value="RicinB_lectin_2"/>
    <property type="match status" value="1"/>
</dbReference>
<organism evidence="2 3">
    <name type="scientific">Entomortierella chlamydospora</name>
    <dbReference type="NCBI Taxonomy" id="101097"/>
    <lineage>
        <taxon>Eukaryota</taxon>
        <taxon>Fungi</taxon>
        <taxon>Fungi incertae sedis</taxon>
        <taxon>Mucoromycota</taxon>
        <taxon>Mortierellomycotina</taxon>
        <taxon>Mortierellomycetes</taxon>
        <taxon>Mortierellales</taxon>
        <taxon>Mortierellaceae</taxon>
        <taxon>Entomortierella</taxon>
    </lineage>
</organism>
<evidence type="ECO:0000313" key="2">
    <source>
        <dbReference type="EMBL" id="KAG0002436.1"/>
    </source>
</evidence>
<dbReference type="SUPFAM" id="SSF50370">
    <property type="entry name" value="Ricin B-like lectins"/>
    <property type="match status" value="1"/>
</dbReference>
<keyword evidence="3" id="KW-1185">Reference proteome</keyword>
<comment type="caution">
    <text evidence="2">The sequence shown here is derived from an EMBL/GenBank/DDBJ whole genome shotgun (WGS) entry which is preliminary data.</text>
</comment>
<sequence length="134" mass="15618">MTHPQLPQTAIRLRNLRHGTMLYDNVQSGLIPWQESTNPDGYWYITHVTENTYKIKNRQSGNCVYYNVDKKKPITWRDSANGDGVWEFVPTSIVGQYRIRNVLTPTMYLYHNHDHGIIGHMDNGEDDGIWAIKE</sequence>
<reference evidence="2" key="1">
    <citation type="journal article" date="2020" name="Fungal Divers.">
        <title>Resolving the Mortierellaceae phylogeny through synthesis of multi-gene phylogenetics and phylogenomics.</title>
        <authorList>
            <person name="Vandepol N."/>
            <person name="Liber J."/>
            <person name="Desiro A."/>
            <person name="Na H."/>
            <person name="Kennedy M."/>
            <person name="Barry K."/>
            <person name="Grigoriev I.V."/>
            <person name="Miller A.N."/>
            <person name="O'Donnell K."/>
            <person name="Stajich J.E."/>
            <person name="Bonito G."/>
        </authorList>
    </citation>
    <scope>NUCLEOTIDE SEQUENCE</scope>
    <source>
        <strain evidence="2">NRRL 2769</strain>
    </source>
</reference>
<dbReference type="InterPro" id="IPR000772">
    <property type="entry name" value="Ricin_B_lectin"/>
</dbReference>
<dbReference type="Gene3D" id="2.80.10.50">
    <property type="match status" value="1"/>
</dbReference>
<gene>
    <name evidence="2" type="ORF">BGZ80_005976</name>
</gene>
<accession>A0A9P6SU08</accession>
<protein>
    <recommendedName>
        <fullName evidence="1">Ricin B lectin domain-containing protein</fullName>
    </recommendedName>
</protein>